<dbReference type="Pfam" id="PF15251">
    <property type="entry name" value="TAPR1-like"/>
    <property type="match status" value="2"/>
</dbReference>
<dbReference type="PANTHER" id="PTHR31624:SF4">
    <property type="entry name" value="CHROMOSOME 16 OPEN READING FRAME 72"/>
    <property type="match status" value="1"/>
</dbReference>
<dbReference type="OrthoDB" id="5823474at2759"/>
<feature type="region of interest" description="Disordered" evidence="3">
    <location>
        <begin position="1"/>
        <end position="23"/>
    </location>
</feature>
<dbReference type="InterPro" id="IPR040308">
    <property type="entry name" value="HAPR1"/>
</dbReference>
<dbReference type="Proteomes" id="UP000009022">
    <property type="component" value="Unassembled WGS sequence"/>
</dbReference>
<sequence length="309" mass="34451">MERLDHESMSIGGGLPNTTLNGEMGEQMEGEFATSSTLTVMNGGDMDRPHVEEGEKQNDIEELLSKDSDKVGQALYSSFQSTATSVAQLFTECCNGTAEGAWTNFQSTSNSVTKLYHELGLTNSLPPILDVYDRPRTISFSGNQRDDIKWDIIVRCVVVSPNVELCRVYTWGLVKIDGMDAYKYGIDFGTQCGYQRRTKELVNWLKKKRRLVLREEIIGFLTGMLPPSRPECPSGNDVGSIANFSRSSTLATPPPTSHRRRMTPSSQVDAVIDNDESSSSSSKKRSVSFADYYMDCPAPSQKRYRLEFD</sequence>
<feature type="compositionally biased region" description="Polar residues" evidence="3">
    <location>
        <begin position="242"/>
        <end position="251"/>
    </location>
</feature>
<dbReference type="STRING" id="10228.B3RQ41"/>
<evidence type="ECO:0000256" key="1">
    <source>
        <dbReference type="ARBA" id="ARBA00004123"/>
    </source>
</evidence>
<proteinExistence type="predicted"/>
<dbReference type="GeneID" id="6751339"/>
<dbReference type="HOGENOM" id="CLU_901168_0_0_1"/>
<accession>B3RQ41</accession>
<dbReference type="KEGG" id="tad:TRIADDRAFT_53768"/>
<organism evidence="4 5">
    <name type="scientific">Trichoplax adhaerens</name>
    <name type="common">Trichoplax reptans</name>
    <dbReference type="NCBI Taxonomy" id="10228"/>
    <lineage>
        <taxon>Eukaryota</taxon>
        <taxon>Metazoa</taxon>
        <taxon>Placozoa</taxon>
        <taxon>Uniplacotomia</taxon>
        <taxon>Trichoplacea</taxon>
        <taxon>Trichoplacidae</taxon>
        <taxon>Trichoplax</taxon>
    </lineage>
</organism>
<keyword evidence="5" id="KW-1185">Reference proteome</keyword>
<dbReference type="InterPro" id="IPR029196">
    <property type="entry name" value="HAPSTR1-like"/>
</dbReference>
<dbReference type="EMBL" id="DS985242">
    <property type="protein sequence ID" value="EDV28290.1"/>
    <property type="molecule type" value="Genomic_DNA"/>
</dbReference>
<reference evidence="4 5" key="1">
    <citation type="journal article" date="2008" name="Nature">
        <title>The Trichoplax genome and the nature of placozoans.</title>
        <authorList>
            <person name="Srivastava M."/>
            <person name="Begovic E."/>
            <person name="Chapman J."/>
            <person name="Putnam N.H."/>
            <person name="Hellsten U."/>
            <person name="Kawashima T."/>
            <person name="Kuo A."/>
            <person name="Mitros T."/>
            <person name="Salamov A."/>
            <person name="Carpenter M.L."/>
            <person name="Signorovitch A.Y."/>
            <person name="Moreno M.A."/>
            <person name="Kamm K."/>
            <person name="Grimwood J."/>
            <person name="Schmutz J."/>
            <person name="Shapiro H."/>
            <person name="Grigoriev I.V."/>
            <person name="Buss L.W."/>
            <person name="Schierwater B."/>
            <person name="Dellaporta S.L."/>
            <person name="Rokhsar D.S."/>
        </authorList>
    </citation>
    <scope>NUCLEOTIDE SEQUENCE [LARGE SCALE GENOMIC DNA]</scope>
    <source>
        <strain evidence="4 5">Grell-BS-1999</strain>
    </source>
</reference>
<dbReference type="AlphaFoldDB" id="B3RQ41"/>
<dbReference type="eggNOG" id="ENOG502QPPE">
    <property type="taxonomic scope" value="Eukaryota"/>
</dbReference>
<evidence type="ECO:0000313" key="4">
    <source>
        <dbReference type="EMBL" id="EDV28290.1"/>
    </source>
</evidence>
<evidence type="ECO:0000256" key="3">
    <source>
        <dbReference type="SAM" id="MobiDB-lite"/>
    </source>
</evidence>
<feature type="region of interest" description="Disordered" evidence="3">
    <location>
        <begin position="231"/>
        <end position="286"/>
    </location>
</feature>
<dbReference type="RefSeq" id="XP_002110124.1">
    <property type="nucleotide sequence ID" value="XM_002110088.1"/>
</dbReference>
<evidence type="ECO:0000256" key="2">
    <source>
        <dbReference type="ARBA" id="ARBA00023242"/>
    </source>
</evidence>
<evidence type="ECO:0000313" key="5">
    <source>
        <dbReference type="Proteomes" id="UP000009022"/>
    </source>
</evidence>
<protein>
    <submittedName>
        <fullName evidence="4">Uncharacterized protein</fullName>
    </submittedName>
</protein>
<keyword evidence="2" id="KW-0539">Nucleus</keyword>
<gene>
    <name evidence="4" type="ORF">TRIADDRAFT_53768</name>
</gene>
<comment type="subcellular location">
    <subcellularLocation>
        <location evidence="1">Nucleus</location>
    </subcellularLocation>
</comment>
<dbReference type="CTD" id="6751339"/>
<dbReference type="InParanoid" id="B3RQ41"/>
<dbReference type="PANTHER" id="PTHR31624">
    <property type="entry name" value="UPF0472 PROTEIN C16ORF72"/>
    <property type="match status" value="1"/>
</dbReference>
<dbReference type="PhylomeDB" id="B3RQ41"/>
<dbReference type="GO" id="GO:0005634">
    <property type="term" value="C:nucleus"/>
    <property type="evidence" value="ECO:0007669"/>
    <property type="project" value="UniProtKB-SubCell"/>
</dbReference>
<name>B3RQ41_TRIAD</name>